<sequence>MKLIELHRSRAVAAVGYETDTATLRVLFRHGGLYDYFDVAREIYDGLLDDPHPWTRYGREIKEQHEWRLVE</sequence>
<dbReference type="Proteomes" id="UP000589626">
    <property type="component" value="Unassembled WGS sequence"/>
</dbReference>
<proteinExistence type="predicted"/>
<accession>A0A7W4VWB5</accession>
<dbReference type="Pfam" id="PF13619">
    <property type="entry name" value="KTSC"/>
    <property type="match status" value="1"/>
</dbReference>
<comment type="caution">
    <text evidence="2">The sequence shown here is derived from an EMBL/GenBank/DDBJ whole genome shotgun (WGS) entry which is preliminary data.</text>
</comment>
<evidence type="ECO:0000313" key="3">
    <source>
        <dbReference type="Proteomes" id="UP000589626"/>
    </source>
</evidence>
<gene>
    <name evidence="2" type="ORF">FHU40_002785</name>
</gene>
<reference evidence="2 3" key="1">
    <citation type="submission" date="2020-08" db="EMBL/GenBank/DDBJ databases">
        <title>Sequencing the genomes of 1000 actinobacteria strains.</title>
        <authorList>
            <person name="Klenk H.-P."/>
        </authorList>
    </citation>
    <scope>NUCLEOTIDE SEQUENCE [LARGE SCALE GENOMIC DNA]</scope>
    <source>
        <strain evidence="2 3">DSM 105498</strain>
    </source>
</reference>
<protein>
    <recommendedName>
        <fullName evidence="1">KTSC domain-containing protein</fullName>
    </recommendedName>
</protein>
<evidence type="ECO:0000259" key="1">
    <source>
        <dbReference type="Pfam" id="PF13619"/>
    </source>
</evidence>
<evidence type="ECO:0000313" key="2">
    <source>
        <dbReference type="EMBL" id="MBB3042967.1"/>
    </source>
</evidence>
<dbReference type="RefSeq" id="WP_183592873.1">
    <property type="nucleotide sequence ID" value="NZ_JACHWR010000002.1"/>
</dbReference>
<keyword evidence="3" id="KW-1185">Reference proteome</keyword>
<dbReference type="EMBL" id="JACHWR010000002">
    <property type="protein sequence ID" value="MBB3042967.1"/>
    <property type="molecule type" value="Genomic_DNA"/>
</dbReference>
<name>A0A7W4VWB5_9ACTN</name>
<dbReference type="AlphaFoldDB" id="A0A7W4VWB5"/>
<organism evidence="2 3">
    <name type="scientific">Nocardioides soli</name>
    <dbReference type="NCBI Taxonomy" id="1036020"/>
    <lineage>
        <taxon>Bacteria</taxon>
        <taxon>Bacillati</taxon>
        <taxon>Actinomycetota</taxon>
        <taxon>Actinomycetes</taxon>
        <taxon>Propionibacteriales</taxon>
        <taxon>Nocardioidaceae</taxon>
        <taxon>Nocardioides</taxon>
    </lineage>
</organism>
<dbReference type="InterPro" id="IPR025309">
    <property type="entry name" value="KTSC_dom"/>
</dbReference>
<feature type="domain" description="KTSC" evidence="1">
    <location>
        <begin position="9"/>
        <end position="64"/>
    </location>
</feature>